<accession>A0A1G9QZ39</accession>
<dbReference type="InterPro" id="IPR002641">
    <property type="entry name" value="PNPLA_dom"/>
</dbReference>
<dbReference type="Proteomes" id="UP000199068">
    <property type="component" value="Unassembled WGS sequence"/>
</dbReference>
<dbReference type="PROSITE" id="PS51635">
    <property type="entry name" value="PNPLA"/>
    <property type="match status" value="1"/>
</dbReference>
<sequence>MRIGLCLSGGGAKGSYQAGVIKALYDRGINKFDAISGTSIGAINGYYIFTGNVENLEKMWTSIETNPENDIRIVDNTVDNSYVIDTLKALDTENKQEMDFYVNYIEIYNKNVREKVENVKILGEKESLSAVKYSSLLPCNPKANLPLKQQFVKDVSEGLYDGFKLDGGLLNNTLIEPLLEKTVDKIIVISTAHDYVLPDEIKNEYNADNIIIIRPETAFEKGDTLKFEKNFCTQMYNKGYEIGKNVKLNI</sequence>
<feature type="active site" description="Proton acceptor" evidence="4">
    <location>
        <position position="166"/>
    </location>
</feature>
<dbReference type="STRING" id="1121325.SAMN04515677_1069"/>
<keyword evidence="7" id="KW-1185">Reference proteome</keyword>
<evidence type="ECO:0000313" key="7">
    <source>
        <dbReference type="Proteomes" id="UP000199068"/>
    </source>
</evidence>
<name>A0A1G9QZ39_9FIRM</name>
<dbReference type="Gene3D" id="3.40.1090.10">
    <property type="entry name" value="Cytosolic phospholipase A2 catalytic domain"/>
    <property type="match status" value="1"/>
</dbReference>
<evidence type="ECO:0000259" key="5">
    <source>
        <dbReference type="PROSITE" id="PS51635"/>
    </source>
</evidence>
<feature type="active site" description="Nucleophile" evidence="4">
    <location>
        <position position="39"/>
    </location>
</feature>
<dbReference type="PANTHER" id="PTHR14226">
    <property type="entry name" value="NEUROPATHY TARGET ESTERASE/SWISS CHEESE D.MELANOGASTER"/>
    <property type="match status" value="1"/>
</dbReference>
<dbReference type="InterPro" id="IPR016035">
    <property type="entry name" value="Acyl_Trfase/lysoPLipase"/>
</dbReference>
<evidence type="ECO:0000256" key="3">
    <source>
        <dbReference type="ARBA" id="ARBA00023098"/>
    </source>
</evidence>
<feature type="short sequence motif" description="GXSXG" evidence="4">
    <location>
        <begin position="37"/>
        <end position="41"/>
    </location>
</feature>
<feature type="short sequence motif" description="DGA/G" evidence="4">
    <location>
        <begin position="166"/>
        <end position="168"/>
    </location>
</feature>
<feature type="domain" description="PNPLA" evidence="5">
    <location>
        <begin position="5"/>
        <end position="179"/>
    </location>
</feature>
<evidence type="ECO:0000256" key="4">
    <source>
        <dbReference type="PROSITE-ProRule" id="PRU01161"/>
    </source>
</evidence>
<keyword evidence="3 4" id="KW-0443">Lipid metabolism</keyword>
<dbReference type="GO" id="GO:0016042">
    <property type="term" value="P:lipid catabolic process"/>
    <property type="evidence" value="ECO:0007669"/>
    <property type="project" value="UniProtKB-UniRule"/>
</dbReference>
<proteinExistence type="predicted"/>
<dbReference type="SUPFAM" id="SSF52151">
    <property type="entry name" value="FabD/lysophospholipase-like"/>
    <property type="match status" value="1"/>
</dbReference>
<keyword evidence="1 4" id="KW-0378">Hydrolase</keyword>
<dbReference type="AlphaFoldDB" id="A0A1G9QZ39"/>
<reference evidence="6 7" key="1">
    <citation type="submission" date="2016-10" db="EMBL/GenBank/DDBJ databases">
        <authorList>
            <person name="de Groot N.N."/>
        </authorList>
    </citation>
    <scope>NUCLEOTIDE SEQUENCE [LARGE SCALE GENOMIC DNA]</scope>
    <source>
        <strain evidence="6 7">DSM 797</strain>
    </source>
</reference>
<keyword evidence="2 4" id="KW-0442">Lipid degradation</keyword>
<dbReference type="EMBL" id="FNGW01000006">
    <property type="protein sequence ID" value="SDM16141.1"/>
    <property type="molecule type" value="Genomic_DNA"/>
</dbReference>
<evidence type="ECO:0000313" key="6">
    <source>
        <dbReference type="EMBL" id="SDM16141.1"/>
    </source>
</evidence>
<dbReference type="GO" id="GO:0016787">
    <property type="term" value="F:hydrolase activity"/>
    <property type="evidence" value="ECO:0007669"/>
    <property type="project" value="UniProtKB-UniRule"/>
</dbReference>
<feature type="short sequence motif" description="GXGXXG" evidence="4">
    <location>
        <begin position="9"/>
        <end position="14"/>
    </location>
</feature>
<gene>
    <name evidence="6" type="ORF">SAMN04515677_1069</name>
</gene>
<dbReference type="Pfam" id="PF01734">
    <property type="entry name" value="Patatin"/>
    <property type="match status" value="1"/>
</dbReference>
<evidence type="ECO:0000256" key="2">
    <source>
        <dbReference type="ARBA" id="ARBA00022963"/>
    </source>
</evidence>
<dbReference type="InterPro" id="IPR050301">
    <property type="entry name" value="NTE"/>
</dbReference>
<protein>
    <submittedName>
        <fullName evidence="6">Patatin-like phospholipase</fullName>
    </submittedName>
</protein>
<dbReference type="PANTHER" id="PTHR14226:SF57">
    <property type="entry name" value="BLR7027 PROTEIN"/>
    <property type="match status" value="1"/>
</dbReference>
<dbReference type="RefSeq" id="WP_092726473.1">
    <property type="nucleotide sequence ID" value="NZ_FNGW01000006.1"/>
</dbReference>
<evidence type="ECO:0000256" key="1">
    <source>
        <dbReference type="ARBA" id="ARBA00022801"/>
    </source>
</evidence>
<organism evidence="6 7">
    <name type="scientific">Romboutsia lituseburensis DSM 797</name>
    <dbReference type="NCBI Taxonomy" id="1121325"/>
    <lineage>
        <taxon>Bacteria</taxon>
        <taxon>Bacillati</taxon>
        <taxon>Bacillota</taxon>
        <taxon>Clostridia</taxon>
        <taxon>Peptostreptococcales</taxon>
        <taxon>Peptostreptococcaceae</taxon>
        <taxon>Romboutsia</taxon>
    </lineage>
</organism>